<dbReference type="AlphaFoldDB" id="A0A5E4CKC6"/>
<accession>A0A5E4CKC6</accession>
<protein>
    <recommendedName>
        <fullName evidence="13">Albumin</fullName>
    </recommendedName>
</protein>
<evidence type="ECO:0000256" key="1">
    <source>
        <dbReference type="ARBA" id="ARBA00004613"/>
    </source>
</evidence>
<evidence type="ECO:0000256" key="5">
    <source>
        <dbReference type="ARBA" id="ARBA00022685"/>
    </source>
</evidence>
<dbReference type="EMBL" id="CABDUW010001526">
    <property type="protein sequence ID" value="VTJ82323.1"/>
    <property type="molecule type" value="Genomic_DNA"/>
</dbReference>
<dbReference type="GO" id="GO:0046872">
    <property type="term" value="F:metal ion binding"/>
    <property type="evidence" value="ECO:0007669"/>
    <property type="project" value="UniProtKB-KW"/>
</dbReference>
<dbReference type="InterPro" id="IPR020858">
    <property type="entry name" value="Serum_albumin-like"/>
</dbReference>
<name>A0A5E4CKC6_MARMO</name>
<evidence type="ECO:0000313" key="15">
    <source>
        <dbReference type="EMBL" id="KAF7477006.1"/>
    </source>
</evidence>
<evidence type="ECO:0000256" key="2">
    <source>
        <dbReference type="ARBA" id="ARBA00022481"/>
    </source>
</evidence>
<keyword evidence="11" id="KW-0446">Lipid-binding</keyword>
<feature type="domain" description="Albumin" evidence="14">
    <location>
        <begin position="1"/>
        <end position="107"/>
    </location>
</feature>
<keyword evidence="3" id="KW-0964">Secreted</keyword>
<dbReference type="PANTHER" id="PTHR11385">
    <property type="entry name" value="SERUM ALBUMIN-RELATED"/>
    <property type="match status" value="1"/>
</dbReference>
<keyword evidence="10" id="KW-0186">Copper</keyword>
<dbReference type="Gene3D" id="1.10.246.10">
    <property type="match status" value="2"/>
</dbReference>
<evidence type="ECO:0000256" key="13">
    <source>
        <dbReference type="ARBA" id="ARBA00039343"/>
    </source>
</evidence>
<evidence type="ECO:0000256" key="6">
    <source>
        <dbReference type="ARBA" id="ARBA00022723"/>
    </source>
</evidence>
<evidence type="ECO:0000256" key="9">
    <source>
        <dbReference type="ARBA" id="ARBA00022837"/>
    </source>
</evidence>
<keyword evidence="8" id="KW-0862">Zinc</keyword>
<keyword evidence="9" id="KW-0106">Calcium</keyword>
<dbReference type="PROSITE" id="PS51438">
    <property type="entry name" value="ALBUMIN_2"/>
    <property type="match status" value="1"/>
</dbReference>
<sequence length="107" mass="12053">MSLLWVHGKMSIHGKPSILPLLNFCFPSCSSAVCSPEFIVCVMHEKNPVSESVTKCCSESFLNKWICFSALQVDDTCSPKEFNAETFTFHADICTLLETEQQIKKQM</sequence>
<keyword evidence="2" id="KW-0488">Methylation</keyword>
<evidence type="ECO:0000256" key="12">
    <source>
        <dbReference type="ARBA" id="ARBA00023157"/>
    </source>
</evidence>
<reference evidence="15" key="2">
    <citation type="submission" date="2020-08" db="EMBL/GenBank/DDBJ databases">
        <authorList>
            <person name="Shumante A."/>
            <person name="Zimin A.V."/>
            <person name="Puiu D."/>
            <person name="Salzberg S.L."/>
        </authorList>
    </citation>
    <scope>NUCLEOTIDE SEQUENCE</scope>
    <source>
        <strain evidence="15">WC2-LM</strain>
        <tissue evidence="15">Liver</tissue>
    </source>
</reference>
<evidence type="ECO:0000259" key="14">
    <source>
        <dbReference type="PROSITE" id="PS51438"/>
    </source>
</evidence>
<dbReference type="Proteomes" id="UP000662637">
    <property type="component" value="Unassembled WGS sequence"/>
</dbReference>
<evidence type="ECO:0000256" key="4">
    <source>
        <dbReference type="ARBA" id="ARBA00022553"/>
    </source>
</evidence>
<evidence type="ECO:0000256" key="10">
    <source>
        <dbReference type="ARBA" id="ARBA00023008"/>
    </source>
</evidence>
<evidence type="ECO:0000256" key="7">
    <source>
        <dbReference type="ARBA" id="ARBA00022737"/>
    </source>
</evidence>
<gene>
    <name evidence="15" type="ORF">GHT09_011903</name>
    <name evidence="16" type="ORF">MONAX_5E005929</name>
</gene>
<dbReference type="SUPFAM" id="SSF48552">
    <property type="entry name" value="Serum albumin-like"/>
    <property type="match status" value="1"/>
</dbReference>
<keyword evidence="4" id="KW-0597">Phosphoprotein</keyword>
<dbReference type="InterPro" id="IPR014760">
    <property type="entry name" value="Serum_albumin_N"/>
</dbReference>
<evidence type="ECO:0000256" key="8">
    <source>
        <dbReference type="ARBA" id="ARBA00022833"/>
    </source>
</evidence>
<keyword evidence="6" id="KW-0479">Metal-binding</keyword>
<dbReference type="GO" id="GO:0005737">
    <property type="term" value="C:cytoplasm"/>
    <property type="evidence" value="ECO:0007669"/>
    <property type="project" value="TreeGrafter"/>
</dbReference>
<dbReference type="InterPro" id="IPR000264">
    <property type="entry name" value="ALB/AFP/VDB"/>
</dbReference>
<evidence type="ECO:0000256" key="3">
    <source>
        <dbReference type="ARBA" id="ARBA00022525"/>
    </source>
</evidence>
<keyword evidence="12" id="KW-1015">Disulfide bond</keyword>
<organism evidence="16 17">
    <name type="scientific">Marmota monax</name>
    <name type="common">Woodchuck</name>
    <dbReference type="NCBI Taxonomy" id="9995"/>
    <lineage>
        <taxon>Eukaryota</taxon>
        <taxon>Metazoa</taxon>
        <taxon>Chordata</taxon>
        <taxon>Craniata</taxon>
        <taxon>Vertebrata</taxon>
        <taxon>Euteleostomi</taxon>
        <taxon>Mammalia</taxon>
        <taxon>Eutheria</taxon>
        <taxon>Euarchontoglires</taxon>
        <taxon>Glires</taxon>
        <taxon>Rodentia</taxon>
        <taxon>Sciuromorpha</taxon>
        <taxon>Sciuridae</taxon>
        <taxon>Xerinae</taxon>
        <taxon>Marmotini</taxon>
        <taxon>Marmota</taxon>
    </lineage>
</organism>
<evidence type="ECO:0000313" key="16">
    <source>
        <dbReference type="EMBL" id="VTJ82323.1"/>
    </source>
</evidence>
<evidence type="ECO:0000256" key="11">
    <source>
        <dbReference type="ARBA" id="ARBA00023121"/>
    </source>
</evidence>
<dbReference type="GO" id="GO:0008289">
    <property type="term" value="F:lipid binding"/>
    <property type="evidence" value="ECO:0007669"/>
    <property type="project" value="UniProtKB-KW"/>
</dbReference>
<keyword evidence="7" id="KW-0677">Repeat</keyword>
<dbReference type="PANTHER" id="PTHR11385:SF15">
    <property type="entry name" value="ALBUMIN"/>
    <property type="match status" value="1"/>
</dbReference>
<comment type="subcellular location">
    <subcellularLocation>
        <location evidence="1">Secreted</location>
    </subcellularLocation>
</comment>
<dbReference type="Proteomes" id="UP000335636">
    <property type="component" value="Unassembled WGS sequence"/>
</dbReference>
<dbReference type="GO" id="GO:1903981">
    <property type="term" value="F:enterobactin binding"/>
    <property type="evidence" value="ECO:0007669"/>
    <property type="project" value="TreeGrafter"/>
</dbReference>
<evidence type="ECO:0000313" key="17">
    <source>
        <dbReference type="Proteomes" id="UP000335636"/>
    </source>
</evidence>
<proteinExistence type="predicted"/>
<keyword evidence="5" id="KW-0165">Cleavage on pair of basic residues</keyword>
<reference evidence="16 17" key="1">
    <citation type="submission" date="2019-04" db="EMBL/GenBank/DDBJ databases">
        <authorList>
            <person name="Alioto T."/>
            <person name="Alioto T."/>
        </authorList>
    </citation>
    <scope>NUCLEOTIDE SEQUENCE [LARGE SCALE GENOMIC DNA]</scope>
</reference>
<dbReference type="EMBL" id="WJEC01002196">
    <property type="protein sequence ID" value="KAF7477006.1"/>
    <property type="molecule type" value="Genomic_DNA"/>
</dbReference>
<keyword evidence="17" id="KW-1185">Reference proteome</keyword>
<dbReference type="Pfam" id="PF00273">
    <property type="entry name" value="Serum_albumin"/>
    <property type="match status" value="1"/>
</dbReference>
<dbReference type="GO" id="GO:0072562">
    <property type="term" value="C:blood microparticle"/>
    <property type="evidence" value="ECO:0007669"/>
    <property type="project" value="TreeGrafter"/>
</dbReference>